<dbReference type="PANTHER" id="PTHR10730">
    <property type="entry name" value="PROCOLLAGEN-LYSINE,2-OXOGLUTARATE 5-DIOXYGENASE/GLYCOSYLTRANSFERASE 25 FAMILY MEMBER"/>
    <property type="match status" value="1"/>
</dbReference>
<proteinExistence type="inferred from homology"/>
<feature type="chain" id="PRO_5044848909" description="Glycosyl transferase family 25 domain-containing protein" evidence="4">
    <location>
        <begin position="22"/>
        <end position="552"/>
    </location>
</feature>
<name>A0ABD2LLL2_9BILA</name>
<evidence type="ECO:0000256" key="3">
    <source>
        <dbReference type="ARBA" id="ARBA00022679"/>
    </source>
</evidence>
<dbReference type="Proteomes" id="UP001620626">
    <property type="component" value="Unassembled WGS sequence"/>
</dbReference>
<keyword evidence="2" id="KW-0328">Glycosyltransferase</keyword>
<evidence type="ECO:0000256" key="1">
    <source>
        <dbReference type="ARBA" id="ARBA00006721"/>
    </source>
</evidence>
<sequence>MFDLRFLSFLFLLQFVSEGICESGFPPGEGDYRHLYPRLCVTIKINDHKHVLSYFMGMVEDFRWPKDRMHILFFEEKPILISEWIEKFPRGFYRLILHKDKFDNWREESLLFGRSNFCTFLLILDTDCFLLRDSIRQLISLDKLVVSPLLISPFGGQSNAHGLLGEKFVQGQNRENVQVYYSNGPILMNLSKMDSSYLTFDQGNIVNYHGNGHPIDVFAFSAYAMNIPIFFSNLHNFGYFISSNSLSKSEQMAVFGTFLADWVSNVGPMPFPVSYVLQPWYPVPIKFGFDQVYLINLRRRPQKLEKMREVLRLVGLDFTHFEAVDGQNLTEQELSAIRFLPGFEDPYYKRPMKRGEIGCFLSHFKIWEEIVRKGHQRAVVLEDDVRFSPNGTLILQKTMEDLTKTRLDWDLIYLGRKRIGTDEAFVPGHRFLSTVAYSHWTLGYAISLSGARKLLAVRPLERLLTLDEFLPIMFNRHPNAKWSAHFSPRDLLAFATFPSVVEPERYTNQPGYISDTEGSEVVGQPIDHDAMGHILDGGRGKGPIAFEAKEEL</sequence>
<dbReference type="CDD" id="cd06532">
    <property type="entry name" value="Glyco_transf_25"/>
    <property type="match status" value="1"/>
</dbReference>
<dbReference type="AlphaFoldDB" id="A0ABD2LLL2"/>
<reference evidence="6 7" key="1">
    <citation type="submission" date="2024-10" db="EMBL/GenBank/DDBJ databases">
        <authorList>
            <person name="Kim D."/>
        </authorList>
    </citation>
    <scope>NUCLEOTIDE SEQUENCE [LARGE SCALE GENOMIC DNA]</scope>
    <source>
        <strain evidence="6">BH-2024</strain>
    </source>
</reference>
<feature type="domain" description="Glycosyl transferase family 25" evidence="5">
    <location>
        <begin position="290"/>
        <end position="457"/>
    </location>
</feature>
<evidence type="ECO:0000256" key="2">
    <source>
        <dbReference type="ARBA" id="ARBA00022676"/>
    </source>
</evidence>
<dbReference type="PANTHER" id="PTHR10730:SF53">
    <property type="entry name" value="GLYCOSYLTRANSFERASE 25 FAMILY MEMBER"/>
    <property type="match status" value="1"/>
</dbReference>
<organism evidence="6 7">
    <name type="scientific">Heterodera trifolii</name>
    <dbReference type="NCBI Taxonomy" id="157864"/>
    <lineage>
        <taxon>Eukaryota</taxon>
        <taxon>Metazoa</taxon>
        <taxon>Ecdysozoa</taxon>
        <taxon>Nematoda</taxon>
        <taxon>Chromadorea</taxon>
        <taxon>Rhabditida</taxon>
        <taxon>Tylenchina</taxon>
        <taxon>Tylenchomorpha</taxon>
        <taxon>Tylenchoidea</taxon>
        <taxon>Heteroderidae</taxon>
        <taxon>Heteroderinae</taxon>
        <taxon>Heterodera</taxon>
    </lineage>
</organism>
<comment type="similarity">
    <text evidence="1">Belongs to the glycosyltransferase 25 family.</text>
</comment>
<comment type="caution">
    <text evidence="6">The sequence shown here is derived from an EMBL/GenBank/DDBJ whole genome shotgun (WGS) entry which is preliminary data.</text>
</comment>
<keyword evidence="4" id="KW-0732">Signal</keyword>
<protein>
    <recommendedName>
        <fullName evidence="5">Glycosyl transferase family 25 domain-containing protein</fullName>
    </recommendedName>
</protein>
<dbReference type="GO" id="GO:0016740">
    <property type="term" value="F:transferase activity"/>
    <property type="evidence" value="ECO:0007669"/>
    <property type="project" value="UniProtKB-KW"/>
</dbReference>
<keyword evidence="3" id="KW-0808">Transferase</keyword>
<feature type="signal peptide" evidence="4">
    <location>
        <begin position="1"/>
        <end position="21"/>
    </location>
</feature>
<evidence type="ECO:0000256" key="4">
    <source>
        <dbReference type="SAM" id="SignalP"/>
    </source>
</evidence>
<evidence type="ECO:0000259" key="5">
    <source>
        <dbReference type="Pfam" id="PF01755"/>
    </source>
</evidence>
<gene>
    <name evidence="6" type="ORF">niasHT_007421</name>
</gene>
<dbReference type="InterPro" id="IPR002654">
    <property type="entry name" value="Glyco_trans_25"/>
</dbReference>
<dbReference type="Pfam" id="PF01755">
    <property type="entry name" value="Glyco_transf_25"/>
    <property type="match status" value="1"/>
</dbReference>
<dbReference type="EMBL" id="JBICBT010000362">
    <property type="protein sequence ID" value="KAL3116121.1"/>
    <property type="molecule type" value="Genomic_DNA"/>
</dbReference>
<accession>A0ABD2LLL2</accession>
<evidence type="ECO:0000313" key="7">
    <source>
        <dbReference type="Proteomes" id="UP001620626"/>
    </source>
</evidence>
<keyword evidence="7" id="KW-1185">Reference proteome</keyword>
<dbReference type="InterPro" id="IPR050757">
    <property type="entry name" value="Collagen_mod_GT25"/>
</dbReference>
<evidence type="ECO:0000313" key="6">
    <source>
        <dbReference type="EMBL" id="KAL3116121.1"/>
    </source>
</evidence>